<evidence type="ECO:0000259" key="3">
    <source>
        <dbReference type="Pfam" id="PF01408"/>
    </source>
</evidence>
<dbReference type="PANTHER" id="PTHR22604:SF105">
    <property type="entry name" value="TRANS-1,2-DIHYDROBENZENE-1,2-DIOL DEHYDROGENASE"/>
    <property type="match status" value="1"/>
</dbReference>
<proteinExistence type="inferred from homology"/>
<dbReference type="PANTHER" id="PTHR22604">
    <property type="entry name" value="OXIDOREDUCTASES"/>
    <property type="match status" value="1"/>
</dbReference>
<dbReference type="Pfam" id="PF22725">
    <property type="entry name" value="GFO_IDH_MocA_C3"/>
    <property type="match status" value="1"/>
</dbReference>
<dbReference type="EMBL" id="JAGSOV010000069">
    <property type="protein sequence ID" value="MCO1659630.1"/>
    <property type="molecule type" value="Genomic_DNA"/>
</dbReference>
<dbReference type="Gene3D" id="3.30.360.10">
    <property type="entry name" value="Dihydrodipicolinate Reductase, domain 2"/>
    <property type="match status" value="1"/>
</dbReference>
<dbReference type="Gene3D" id="3.40.50.720">
    <property type="entry name" value="NAD(P)-binding Rossmann-like Domain"/>
    <property type="match status" value="1"/>
</dbReference>
<dbReference type="InterPro" id="IPR036291">
    <property type="entry name" value="NAD(P)-bd_dom_sf"/>
</dbReference>
<reference evidence="5" key="1">
    <citation type="submission" date="2021-04" db="EMBL/GenBank/DDBJ databases">
        <title>Pseudonocardia sp. nov., isolated from sandy soil of mangrove forest.</title>
        <authorList>
            <person name="Zan Z."/>
            <person name="Huang R."/>
            <person name="Liu W."/>
        </authorList>
    </citation>
    <scope>NUCLEOTIDE SEQUENCE</scope>
    <source>
        <strain evidence="5">S2-4</strain>
    </source>
</reference>
<evidence type="ECO:0000256" key="2">
    <source>
        <dbReference type="ARBA" id="ARBA00023002"/>
    </source>
</evidence>
<dbReference type="Pfam" id="PF01408">
    <property type="entry name" value="GFO_IDH_MocA"/>
    <property type="match status" value="1"/>
</dbReference>
<feature type="domain" description="Gfo/Idh/MocA-like oxidoreductase N-terminal" evidence="3">
    <location>
        <begin position="4"/>
        <end position="123"/>
    </location>
</feature>
<dbReference type="Proteomes" id="UP001165283">
    <property type="component" value="Unassembled WGS sequence"/>
</dbReference>
<dbReference type="InterPro" id="IPR050984">
    <property type="entry name" value="Gfo/Idh/MocA_domain"/>
</dbReference>
<sequence>MEPLRIGVLGAARIAGAAIAAPARLTGARLVAVAARDRDRALAFAGEHGVERVLGSYAEVIADPEVEAVYNPLANSLHGPWNRIAVEAGKHVLTEKPSASDAAEAREVRDAALKAGVLLMEGFHYLYHPVTRRLLDAVASGEIGELRGVEVHMEMPSPADGDPRWSLELAGGTVMDVGCYGLHLHRVLGRFAGGEPTVTAARGRERAGAPGVDESMEIELAFPSGLPGLVRTSMTATERDFSCRVVGSRGEVVAPSFVLPHLDDRVLLTVDGQQRVEELGRRSSYAYQLEAFAAAVRAGGEVATGADDAVASAELIDAAYRAAGFPLRPRTSRPAP</sequence>
<evidence type="ECO:0000313" key="5">
    <source>
        <dbReference type="EMBL" id="MCO1659630.1"/>
    </source>
</evidence>
<dbReference type="InterPro" id="IPR000683">
    <property type="entry name" value="Gfo/Idh/MocA-like_OxRdtase_N"/>
</dbReference>
<dbReference type="InterPro" id="IPR055170">
    <property type="entry name" value="GFO_IDH_MocA-like_dom"/>
</dbReference>
<name>A0ABT1A9M0_9PSEU</name>
<evidence type="ECO:0000259" key="4">
    <source>
        <dbReference type="Pfam" id="PF22725"/>
    </source>
</evidence>
<protein>
    <submittedName>
        <fullName evidence="5">Gfo/Idh/MocA family oxidoreductase</fullName>
    </submittedName>
</protein>
<accession>A0ABT1A9M0</accession>
<keyword evidence="6" id="KW-1185">Reference proteome</keyword>
<comment type="similarity">
    <text evidence="1">Belongs to the Gfo/Idh/MocA family.</text>
</comment>
<dbReference type="SUPFAM" id="SSF55347">
    <property type="entry name" value="Glyceraldehyde-3-phosphate dehydrogenase-like, C-terminal domain"/>
    <property type="match status" value="1"/>
</dbReference>
<evidence type="ECO:0000313" key="6">
    <source>
        <dbReference type="Proteomes" id="UP001165283"/>
    </source>
</evidence>
<evidence type="ECO:0000256" key="1">
    <source>
        <dbReference type="ARBA" id="ARBA00010928"/>
    </source>
</evidence>
<dbReference type="SUPFAM" id="SSF51735">
    <property type="entry name" value="NAD(P)-binding Rossmann-fold domains"/>
    <property type="match status" value="1"/>
</dbReference>
<gene>
    <name evidence="5" type="ORF">KDL28_31625</name>
</gene>
<dbReference type="RefSeq" id="WP_252444494.1">
    <property type="nucleotide sequence ID" value="NZ_JAGSOV010000069.1"/>
</dbReference>
<comment type="caution">
    <text evidence="5">The sequence shown here is derived from an EMBL/GenBank/DDBJ whole genome shotgun (WGS) entry which is preliminary data.</text>
</comment>
<organism evidence="5 6">
    <name type="scientific">Pseudonocardia humida</name>
    <dbReference type="NCBI Taxonomy" id="2800819"/>
    <lineage>
        <taxon>Bacteria</taxon>
        <taxon>Bacillati</taxon>
        <taxon>Actinomycetota</taxon>
        <taxon>Actinomycetes</taxon>
        <taxon>Pseudonocardiales</taxon>
        <taxon>Pseudonocardiaceae</taxon>
        <taxon>Pseudonocardia</taxon>
    </lineage>
</organism>
<feature type="domain" description="GFO/IDH/MocA-like oxidoreductase" evidence="4">
    <location>
        <begin position="132"/>
        <end position="252"/>
    </location>
</feature>
<keyword evidence="2" id="KW-0560">Oxidoreductase</keyword>